<evidence type="ECO:0000259" key="1">
    <source>
        <dbReference type="Pfam" id="PF13480"/>
    </source>
</evidence>
<evidence type="ECO:0000313" key="2">
    <source>
        <dbReference type="EMBL" id="MBT1702773.1"/>
    </source>
</evidence>
<organism evidence="2 3">
    <name type="scientific">Chryseosolibacter indicus</name>
    <dbReference type="NCBI Taxonomy" id="2782351"/>
    <lineage>
        <taxon>Bacteria</taxon>
        <taxon>Pseudomonadati</taxon>
        <taxon>Bacteroidota</taxon>
        <taxon>Cytophagia</taxon>
        <taxon>Cytophagales</taxon>
        <taxon>Chryseotaleaceae</taxon>
        <taxon>Chryseosolibacter</taxon>
    </lineage>
</organism>
<keyword evidence="2" id="KW-0012">Acyltransferase</keyword>
<dbReference type="Pfam" id="PF13480">
    <property type="entry name" value="Acetyltransf_6"/>
    <property type="match status" value="1"/>
</dbReference>
<dbReference type="Gene3D" id="3.40.630.30">
    <property type="match status" value="1"/>
</dbReference>
<dbReference type="SUPFAM" id="SSF55729">
    <property type="entry name" value="Acyl-CoA N-acyltransferases (Nat)"/>
    <property type="match status" value="1"/>
</dbReference>
<keyword evidence="2" id="KW-0808">Transferase</keyword>
<dbReference type="InterPro" id="IPR038740">
    <property type="entry name" value="BioF2-like_GNAT_dom"/>
</dbReference>
<dbReference type="EMBL" id="JAHESD010000008">
    <property type="protein sequence ID" value="MBT1702773.1"/>
    <property type="molecule type" value="Genomic_DNA"/>
</dbReference>
<keyword evidence="3" id="KW-1185">Reference proteome</keyword>
<reference evidence="2 3" key="1">
    <citation type="submission" date="2021-05" db="EMBL/GenBank/DDBJ databases">
        <title>A Polyphasic approach of four new species of the genus Ohtaekwangia: Ohtaekwangia histidinii sp. nov., Ohtaekwangia cretensis sp. nov., Ohtaekwangia indiensis sp. nov., Ohtaekwangia reichenbachii sp. nov. from diverse environment.</title>
        <authorList>
            <person name="Octaviana S."/>
        </authorList>
    </citation>
    <scope>NUCLEOTIDE SEQUENCE [LARGE SCALE GENOMIC DNA]</scope>
    <source>
        <strain evidence="2 3">PWU20</strain>
    </source>
</reference>
<accession>A0ABS5VP25</accession>
<dbReference type="EC" id="2.3.1.-" evidence="2"/>
<feature type="domain" description="BioF2-like acetyltransferase" evidence="1">
    <location>
        <begin position="203"/>
        <end position="279"/>
    </location>
</feature>
<dbReference type="Proteomes" id="UP000772618">
    <property type="component" value="Unassembled WGS sequence"/>
</dbReference>
<evidence type="ECO:0000313" key="3">
    <source>
        <dbReference type="Proteomes" id="UP000772618"/>
    </source>
</evidence>
<comment type="caution">
    <text evidence="2">The sequence shown here is derived from an EMBL/GenBank/DDBJ whole genome shotgun (WGS) entry which is preliminary data.</text>
</comment>
<gene>
    <name evidence="2" type="ORF">KK060_05755</name>
</gene>
<protein>
    <submittedName>
        <fullName evidence="2">GNAT family N-acetyltransferase</fullName>
        <ecNumber evidence="2">2.3.1.-</ecNumber>
    </submittedName>
</protein>
<proteinExistence type="predicted"/>
<name>A0ABS5VP25_9BACT</name>
<dbReference type="InterPro" id="IPR016181">
    <property type="entry name" value="Acyl_CoA_acyltransferase"/>
</dbReference>
<dbReference type="GO" id="GO:0016746">
    <property type="term" value="F:acyltransferase activity"/>
    <property type="evidence" value="ECO:0007669"/>
    <property type="project" value="UniProtKB-KW"/>
</dbReference>
<sequence length="311" mass="36138">MEEYSFYEGELTPDYKLAFELAIFNRREHLLLQSLTGWSSFYIINKKERSIVAAIFFNTKDRVAISPFKSPFGGIDFCEDVPNPILFNFLLFVEEILHRNKVTKVILKNPPEKYNNLLPAVTTMLIDHGYNKMEDISAIIEINAPNIESSLRHSDKRRLLKSREAGLTFQKLNIDHLRDVYTFIEECRSSKGYKLSMEFRDLEKTVQTFPHDFLLFAVFYNDRIAAASISIRVKRNVLYDFYHDHHKDFNYFSPVVMLINGIAEYCYMEDIKLLDLGTSSINNSTNVSLLNFKLKLGATPSTKFTFEKTLA</sequence>
<dbReference type="RefSeq" id="WP_254152739.1">
    <property type="nucleotide sequence ID" value="NZ_JAHESD010000008.1"/>
</dbReference>